<gene>
    <name evidence="1" type="ORF">LCGC14_2779780</name>
</gene>
<dbReference type="EMBL" id="LAZR01051610">
    <property type="protein sequence ID" value="KKK84790.1"/>
    <property type="molecule type" value="Genomic_DNA"/>
</dbReference>
<feature type="non-terminal residue" evidence="1">
    <location>
        <position position="61"/>
    </location>
</feature>
<evidence type="ECO:0000313" key="1">
    <source>
        <dbReference type="EMBL" id="KKK84790.1"/>
    </source>
</evidence>
<comment type="caution">
    <text evidence="1">The sequence shown here is derived from an EMBL/GenBank/DDBJ whole genome shotgun (WGS) entry which is preliminary data.</text>
</comment>
<accession>A0A0F8ZFP4</accession>
<organism evidence="1">
    <name type="scientific">marine sediment metagenome</name>
    <dbReference type="NCBI Taxonomy" id="412755"/>
    <lineage>
        <taxon>unclassified sequences</taxon>
        <taxon>metagenomes</taxon>
        <taxon>ecological metagenomes</taxon>
    </lineage>
</organism>
<dbReference type="AlphaFoldDB" id="A0A0F8ZFP4"/>
<proteinExistence type="predicted"/>
<name>A0A0F8ZFP4_9ZZZZ</name>
<reference evidence="1" key="1">
    <citation type="journal article" date="2015" name="Nature">
        <title>Complex archaea that bridge the gap between prokaryotes and eukaryotes.</title>
        <authorList>
            <person name="Spang A."/>
            <person name="Saw J.H."/>
            <person name="Jorgensen S.L."/>
            <person name="Zaremba-Niedzwiedzka K."/>
            <person name="Martijn J."/>
            <person name="Lind A.E."/>
            <person name="van Eijk R."/>
            <person name="Schleper C."/>
            <person name="Guy L."/>
            <person name="Ettema T.J."/>
        </authorList>
    </citation>
    <scope>NUCLEOTIDE SEQUENCE</scope>
</reference>
<protein>
    <submittedName>
        <fullName evidence="1">Uncharacterized protein</fullName>
    </submittedName>
</protein>
<sequence length="61" mass="6655">MDPKNKMFQHVVEQVEDAAPISQPEHRAHLLGRGLASAMGDRLVHQAHRVADRAFGGAGDQ</sequence>